<feature type="signal peptide" evidence="1">
    <location>
        <begin position="1"/>
        <end position="19"/>
    </location>
</feature>
<dbReference type="RefSeq" id="XP_013896784.1">
    <property type="nucleotide sequence ID" value="XM_014041330.1"/>
</dbReference>
<dbReference type="OrthoDB" id="558895at2759"/>
<reference evidence="2 3" key="1">
    <citation type="journal article" date="2013" name="BMC Genomics">
        <title>Reconstruction of the lipid metabolism for the microalga Monoraphidium neglectum from its genome sequence reveals characteristics suitable for biofuel production.</title>
        <authorList>
            <person name="Bogen C."/>
            <person name="Al-Dilaimi A."/>
            <person name="Albersmeier A."/>
            <person name="Wichmann J."/>
            <person name="Grundmann M."/>
            <person name="Rupp O."/>
            <person name="Lauersen K.J."/>
            <person name="Blifernez-Klassen O."/>
            <person name="Kalinowski J."/>
            <person name="Goesmann A."/>
            <person name="Mussgnug J.H."/>
            <person name="Kruse O."/>
        </authorList>
    </citation>
    <scope>NUCLEOTIDE SEQUENCE [LARGE SCALE GENOMIC DNA]</scope>
    <source>
        <strain evidence="2 3">SAG 48.87</strain>
    </source>
</reference>
<gene>
    <name evidence="2" type="ORF">MNEG_10199</name>
</gene>
<organism evidence="2 3">
    <name type="scientific">Monoraphidium neglectum</name>
    <dbReference type="NCBI Taxonomy" id="145388"/>
    <lineage>
        <taxon>Eukaryota</taxon>
        <taxon>Viridiplantae</taxon>
        <taxon>Chlorophyta</taxon>
        <taxon>core chlorophytes</taxon>
        <taxon>Chlorophyceae</taxon>
        <taxon>CS clade</taxon>
        <taxon>Sphaeropleales</taxon>
        <taxon>Selenastraceae</taxon>
        <taxon>Monoraphidium</taxon>
    </lineage>
</organism>
<dbReference type="EMBL" id="KK102438">
    <property type="protein sequence ID" value="KIY97764.1"/>
    <property type="molecule type" value="Genomic_DNA"/>
</dbReference>
<proteinExistence type="predicted"/>
<dbReference type="KEGG" id="mng:MNEG_10199"/>
<keyword evidence="3" id="KW-1185">Reference proteome</keyword>
<feature type="chain" id="PRO_5002264339" evidence="1">
    <location>
        <begin position="20"/>
        <end position="531"/>
    </location>
</feature>
<accession>A0A0D2M292</accession>
<dbReference type="AlphaFoldDB" id="A0A0D2M292"/>
<name>A0A0D2M292_9CHLO</name>
<evidence type="ECO:0000256" key="1">
    <source>
        <dbReference type="SAM" id="SignalP"/>
    </source>
</evidence>
<keyword evidence="1" id="KW-0732">Signal</keyword>
<sequence>MQIKLILIAGIFDISTAPALDDPNAPAAIEAKGLSRRAANYPPVPELSFAPIQRLLPHAAEYSEVHAAVDDAAVDAGVINSLLQAEEPVQLQALQQQAPPPRAPLRRRATGARAGFPGPAPTAAAAAARGSAAAIAASEKRAVHVSGGVLSAYSLDPATGVRDATLAQIRLQDLFAPIGSSNCRDGVYDASAVYDTRASRFYVAAACGGTGSALLAVSATSEPASYWYLYNLNADGVGTALACASGEAALADYPRLTFNADALAVSVRTYCPSAGGAAGAPGAGAALMVLPKGPAANGETRLAYALFTSHEVAAAASAAAAAAGGERVAAGSVLQLEPAVPQSAADVNADHMYFVADLATPKGQPRRSFLLVSLINTGAMWGFNGTAGSPAALTPFLAAVVADRGAPVTPPAPVKTMLQPEGAPALQAASLPSGIWSGRVAWAGGKVYVVEEASSDDASHSPTLAWTVLQPTLSVAGTSGDACLAPPAWGQSFDFAVNRSAEFGASTQVAWEGFVNKAAEASKVVDQASGC</sequence>
<evidence type="ECO:0000313" key="2">
    <source>
        <dbReference type="EMBL" id="KIY97764.1"/>
    </source>
</evidence>
<dbReference type="GeneID" id="25727337"/>
<protein>
    <submittedName>
        <fullName evidence="2">Uncharacterized protein</fullName>
    </submittedName>
</protein>
<dbReference type="Proteomes" id="UP000054498">
    <property type="component" value="Unassembled WGS sequence"/>
</dbReference>
<evidence type="ECO:0000313" key="3">
    <source>
        <dbReference type="Proteomes" id="UP000054498"/>
    </source>
</evidence>